<evidence type="ECO:0000256" key="15">
    <source>
        <dbReference type="ARBA" id="ARBA00039050"/>
    </source>
</evidence>
<feature type="domain" description="ABC transporter" evidence="18">
    <location>
        <begin position="39"/>
        <end position="289"/>
    </location>
</feature>
<organism evidence="19 20">
    <name type="scientific">Bradyrhizobium lupini HPC(L)</name>
    <dbReference type="NCBI Taxonomy" id="1229491"/>
    <lineage>
        <taxon>Bacteria</taxon>
        <taxon>Pseudomonadati</taxon>
        <taxon>Pseudomonadota</taxon>
        <taxon>Alphaproteobacteria</taxon>
        <taxon>Hyphomicrobiales</taxon>
        <taxon>Nitrobacteraceae</taxon>
        <taxon>Bradyrhizobium</taxon>
    </lineage>
</organism>
<dbReference type="Pfam" id="PF08352">
    <property type="entry name" value="oligo_HPY"/>
    <property type="match status" value="2"/>
</dbReference>
<dbReference type="InterPro" id="IPR017871">
    <property type="entry name" value="ABC_transporter-like_CS"/>
</dbReference>
<keyword evidence="7" id="KW-0547">Nucleotide-binding</keyword>
<evidence type="ECO:0000256" key="3">
    <source>
        <dbReference type="ARBA" id="ARBA00022448"/>
    </source>
</evidence>
<dbReference type="InterPro" id="IPR003439">
    <property type="entry name" value="ABC_transporter-like_ATP-bd"/>
</dbReference>
<evidence type="ECO:0000256" key="2">
    <source>
        <dbReference type="ARBA" id="ARBA00011469"/>
    </source>
</evidence>
<evidence type="ECO:0000256" key="7">
    <source>
        <dbReference type="ARBA" id="ARBA00022741"/>
    </source>
</evidence>
<sequence length="636" mass="70011">MLHETSGGPSWPPSAFQEIGMLLAATSMEQTGGSVSPVLSVQNLTTSFRVDGGWKSVVRNMSFEIAPRETVAIVGESGSGKSVTSLSIMRLLDKKTSRIEGKVMLGGRDLLALPEEEMRKVRGKDISMIFQEPMTSLNPIFPIGKQIAEALTVHQDISSSAAKAEVIRLLEKVRIPNAKNRFDDYPHQFSGGMRQRVMIAMALASKPKLLIADEPTTALDVTIQGQILDLIKTLQEEESMSVLFITHDMGVVAEVSDRTIVMFRGDVVETGTTDDIFHRGRHPFTRALLSAVPKLGSMKERLLPARFPIIDIKTGESQPVADVKDTVSGGRTPILSVKDLTTRFDIRSGLFGRKSGAVHAVEKVSFDLAEGETLSLVGESGCGKSTTGRSITRLIEPTSGDVMLDGYEVLKLDKTTLRTMRRSVQMIFQDPFASLDPRMSVGTAIMEPFIEHRLGTKQQAREKAADLLEKVGLSPDMMRRFPHEFSGGQRQRIAIARSLMLDPKVIVADEAVSALDVSIKAQVCNLLLDLQQNLNLAFLFISHDMAVVERVSHRVAVMYLGEIVEIGPRAAVFDNPQHPYTKKLMSAVPVPDPARRQIKRNMATDEIRSPIRPVDYVPPQRLYREVSAGHLVQEAA</sequence>
<dbReference type="PANTHER" id="PTHR43776">
    <property type="entry name" value="TRANSPORT ATP-BINDING PROTEIN"/>
    <property type="match status" value="1"/>
</dbReference>
<evidence type="ECO:0000256" key="11">
    <source>
        <dbReference type="ARBA" id="ARBA00023136"/>
    </source>
</evidence>
<evidence type="ECO:0000256" key="16">
    <source>
        <dbReference type="ARBA" id="ARBA00041187"/>
    </source>
</evidence>
<keyword evidence="6" id="KW-0677">Repeat</keyword>
<comment type="subcellular location">
    <subcellularLocation>
        <location evidence="1">Cell inner membrane</location>
        <topology evidence="1">Peripheral membrane protein</topology>
    </subcellularLocation>
</comment>
<evidence type="ECO:0000313" key="20">
    <source>
        <dbReference type="Proteomes" id="UP000017668"/>
    </source>
</evidence>
<dbReference type="NCBIfam" id="NF007739">
    <property type="entry name" value="PRK10419.1"/>
    <property type="match status" value="2"/>
</dbReference>
<keyword evidence="10" id="KW-1278">Translocase</keyword>
<dbReference type="InterPro" id="IPR003593">
    <property type="entry name" value="AAA+_ATPase"/>
</dbReference>
<comment type="similarity">
    <text evidence="14">Belongs to the ABC transporter superfamily. Glutathione importer (TC 3.A.1.5.11) family.</text>
</comment>
<dbReference type="InterPro" id="IPR013563">
    <property type="entry name" value="Oligopep_ABC_C"/>
</dbReference>
<evidence type="ECO:0000256" key="4">
    <source>
        <dbReference type="ARBA" id="ARBA00022475"/>
    </source>
</evidence>
<dbReference type="InterPro" id="IPR050319">
    <property type="entry name" value="ABC_transp_ATP-bind"/>
</dbReference>
<dbReference type="InterPro" id="IPR027417">
    <property type="entry name" value="P-loop_NTPase"/>
</dbReference>
<feature type="domain" description="ABC transporter" evidence="18">
    <location>
        <begin position="335"/>
        <end position="585"/>
    </location>
</feature>
<evidence type="ECO:0000256" key="14">
    <source>
        <dbReference type="ARBA" id="ARBA00038416"/>
    </source>
</evidence>
<evidence type="ECO:0000256" key="10">
    <source>
        <dbReference type="ARBA" id="ARBA00022967"/>
    </source>
</evidence>
<dbReference type="PANTHER" id="PTHR43776:SF15">
    <property type="entry name" value="GLUTATHIONE IMPORT ATP-BINDING PROTEIN GSIA"/>
    <property type="match status" value="1"/>
</dbReference>
<evidence type="ECO:0000256" key="12">
    <source>
        <dbReference type="ARBA" id="ARBA00024722"/>
    </source>
</evidence>
<dbReference type="Gene3D" id="3.40.50.300">
    <property type="entry name" value="P-loop containing nucleotide triphosphate hydrolases"/>
    <property type="match status" value="2"/>
</dbReference>
<dbReference type="SUPFAM" id="SSF52540">
    <property type="entry name" value="P-loop containing nucleoside triphosphate hydrolases"/>
    <property type="match status" value="2"/>
</dbReference>
<evidence type="ECO:0000256" key="8">
    <source>
        <dbReference type="ARBA" id="ARBA00022801"/>
    </source>
</evidence>
<dbReference type="PROSITE" id="PS50893">
    <property type="entry name" value="ABC_TRANSPORTER_2"/>
    <property type="match status" value="2"/>
</dbReference>
<protein>
    <recommendedName>
        <fullName evidence="16">Glutathione import ATP-binding protein GsiA</fullName>
        <ecNumber evidence="15">7.4.2.10</ecNumber>
    </recommendedName>
</protein>
<keyword evidence="5" id="KW-0997">Cell inner membrane</keyword>
<proteinExistence type="inferred from homology"/>
<reference evidence="19 20" key="1">
    <citation type="journal article" date="2013" name="Genome Announc.">
        <title>Genome Sequence of Rhizobium lupini HPC(L) Isolated from Saline Desert Soil, Kutch (Gujarat).</title>
        <authorList>
            <person name="Agarwal L."/>
            <person name="Purohit H.J."/>
        </authorList>
    </citation>
    <scope>NUCLEOTIDE SEQUENCE [LARGE SCALE GENOMIC DNA]</scope>
    <source>
        <strain evidence="20">HPC(L)</strain>
    </source>
</reference>
<dbReference type="PROSITE" id="PS00211">
    <property type="entry name" value="ABC_TRANSPORTER_1"/>
    <property type="match status" value="2"/>
</dbReference>
<evidence type="ECO:0000259" key="18">
    <source>
        <dbReference type="PROSITE" id="PS50893"/>
    </source>
</evidence>
<dbReference type="EC" id="7.4.2.10" evidence="15"/>
<evidence type="ECO:0000256" key="5">
    <source>
        <dbReference type="ARBA" id="ARBA00022519"/>
    </source>
</evidence>
<comment type="function">
    <text evidence="12">Involved in beta-(1--&gt;2)glucan export. Transmembrane domains (TMD) form a pore in the inner membrane and the ATP-binding domain (NBD) is responsible for energy generation.</text>
</comment>
<comment type="catalytic activity">
    <reaction evidence="17">
        <text>glutathione(out) + ATP + H2O = glutathione(in) + ADP + phosphate + H(+)</text>
        <dbReference type="Rhea" id="RHEA:29791"/>
        <dbReference type="ChEBI" id="CHEBI:15377"/>
        <dbReference type="ChEBI" id="CHEBI:15378"/>
        <dbReference type="ChEBI" id="CHEBI:30616"/>
        <dbReference type="ChEBI" id="CHEBI:43474"/>
        <dbReference type="ChEBI" id="CHEBI:57925"/>
        <dbReference type="ChEBI" id="CHEBI:456216"/>
        <dbReference type="EC" id="7.4.2.10"/>
    </reaction>
</comment>
<evidence type="ECO:0000313" key="19">
    <source>
        <dbReference type="EMBL" id="EKJ95762.1"/>
    </source>
</evidence>
<gene>
    <name evidence="19" type="ORF">C241_09736</name>
</gene>
<keyword evidence="9" id="KW-0067">ATP-binding</keyword>
<evidence type="ECO:0000256" key="6">
    <source>
        <dbReference type="ARBA" id="ARBA00022737"/>
    </source>
</evidence>
<evidence type="ECO:0000256" key="1">
    <source>
        <dbReference type="ARBA" id="ARBA00004417"/>
    </source>
</evidence>
<keyword evidence="20" id="KW-1185">Reference proteome</keyword>
<keyword evidence="3" id="KW-0813">Transport</keyword>
<accession>A0ABP2RRZ0</accession>
<keyword evidence="11" id="KW-0472">Membrane</keyword>
<dbReference type="NCBIfam" id="NF008453">
    <property type="entry name" value="PRK11308.1"/>
    <property type="match status" value="2"/>
</dbReference>
<evidence type="ECO:0000256" key="9">
    <source>
        <dbReference type="ARBA" id="ARBA00022840"/>
    </source>
</evidence>
<comment type="caution">
    <text evidence="19">The sequence shown here is derived from an EMBL/GenBank/DDBJ whole genome shotgun (WGS) entry which is preliminary data.</text>
</comment>
<evidence type="ECO:0000256" key="13">
    <source>
        <dbReference type="ARBA" id="ARBA00037530"/>
    </source>
</evidence>
<evidence type="ECO:0000256" key="17">
    <source>
        <dbReference type="ARBA" id="ARBA00047640"/>
    </source>
</evidence>
<comment type="subunit">
    <text evidence="2">The complex is composed of two ATP-binding proteins (GsiA), two transmembrane proteins (GsiC and GsiD) and a solute-binding protein (GsiB).</text>
</comment>
<name>A0ABP2RRZ0_RHILU</name>
<dbReference type="SMART" id="SM00382">
    <property type="entry name" value="AAA"/>
    <property type="match status" value="2"/>
</dbReference>
<keyword evidence="8" id="KW-0378">Hydrolase</keyword>
<dbReference type="Proteomes" id="UP000017668">
    <property type="component" value="Unassembled WGS sequence"/>
</dbReference>
<keyword evidence="4" id="KW-1003">Cell membrane</keyword>
<dbReference type="CDD" id="cd03257">
    <property type="entry name" value="ABC_NikE_OppD_transporters"/>
    <property type="match status" value="2"/>
</dbReference>
<dbReference type="EMBL" id="AMQQ01000015">
    <property type="protein sequence ID" value="EKJ95762.1"/>
    <property type="molecule type" value="Genomic_DNA"/>
</dbReference>
<dbReference type="Pfam" id="PF00005">
    <property type="entry name" value="ABC_tran"/>
    <property type="match status" value="2"/>
</dbReference>
<comment type="function">
    <text evidence="13">Part of the ABC transporter complex GsiABCD involved in glutathione import. Responsible for energy coupling to the transport system.</text>
</comment>